<dbReference type="GO" id="GO:0004386">
    <property type="term" value="F:helicase activity"/>
    <property type="evidence" value="ECO:0007669"/>
    <property type="project" value="UniProtKB-KW"/>
</dbReference>
<keyword evidence="2" id="KW-0547">Nucleotide-binding</keyword>
<dbReference type="Proteomes" id="UP000265520">
    <property type="component" value="Unassembled WGS sequence"/>
</dbReference>
<evidence type="ECO:0000313" key="2">
    <source>
        <dbReference type="EMBL" id="MCI16520.1"/>
    </source>
</evidence>
<name>A0A392PYI7_9FABA</name>
<feature type="region of interest" description="Disordered" evidence="1">
    <location>
        <begin position="64"/>
        <end position="109"/>
    </location>
</feature>
<keyword evidence="2" id="KW-0067">ATP-binding</keyword>
<sequence length="109" mass="12998">TNVQIKYPELTEQGLEFVKSMNEETFYVYPEADMLLETKIDKPFSSFSEWGKGWADPEIRRQRLERMQQDRSPTKRKSPRKQKKRRGKKAKPDLRTSRGRLTAKLTKHK</sequence>
<feature type="non-terminal residue" evidence="2">
    <location>
        <position position="1"/>
    </location>
</feature>
<proteinExistence type="predicted"/>
<keyword evidence="2" id="KW-0347">Helicase</keyword>
<dbReference type="AlphaFoldDB" id="A0A392PYI7"/>
<keyword evidence="3" id="KW-1185">Reference proteome</keyword>
<accession>A0A392PYI7</accession>
<evidence type="ECO:0000313" key="3">
    <source>
        <dbReference type="Proteomes" id="UP000265520"/>
    </source>
</evidence>
<keyword evidence="2" id="KW-0378">Hydrolase</keyword>
<reference evidence="2 3" key="1">
    <citation type="journal article" date="2018" name="Front. Plant Sci.">
        <title>Red Clover (Trifolium pratense) and Zigzag Clover (T. medium) - A Picture of Genomic Similarities and Differences.</title>
        <authorList>
            <person name="Dluhosova J."/>
            <person name="Istvanek J."/>
            <person name="Nedelnik J."/>
            <person name="Repkova J."/>
        </authorList>
    </citation>
    <scope>NUCLEOTIDE SEQUENCE [LARGE SCALE GENOMIC DNA]</scope>
    <source>
        <strain evidence="3">cv. 10/8</strain>
        <tissue evidence="2">Leaf</tissue>
    </source>
</reference>
<evidence type="ECO:0000256" key="1">
    <source>
        <dbReference type="SAM" id="MobiDB-lite"/>
    </source>
</evidence>
<feature type="compositionally biased region" description="Basic residues" evidence="1">
    <location>
        <begin position="74"/>
        <end position="89"/>
    </location>
</feature>
<dbReference type="EMBL" id="LXQA010101252">
    <property type="protein sequence ID" value="MCI16520.1"/>
    <property type="molecule type" value="Genomic_DNA"/>
</dbReference>
<organism evidence="2 3">
    <name type="scientific">Trifolium medium</name>
    <dbReference type="NCBI Taxonomy" id="97028"/>
    <lineage>
        <taxon>Eukaryota</taxon>
        <taxon>Viridiplantae</taxon>
        <taxon>Streptophyta</taxon>
        <taxon>Embryophyta</taxon>
        <taxon>Tracheophyta</taxon>
        <taxon>Spermatophyta</taxon>
        <taxon>Magnoliopsida</taxon>
        <taxon>eudicotyledons</taxon>
        <taxon>Gunneridae</taxon>
        <taxon>Pentapetalae</taxon>
        <taxon>rosids</taxon>
        <taxon>fabids</taxon>
        <taxon>Fabales</taxon>
        <taxon>Fabaceae</taxon>
        <taxon>Papilionoideae</taxon>
        <taxon>50 kb inversion clade</taxon>
        <taxon>NPAAA clade</taxon>
        <taxon>Hologalegina</taxon>
        <taxon>IRL clade</taxon>
        <taxon>Trifolieae</taxon>
        <taxon>Trifolium</taxon>
    </lineage>
</organism>
<comment type="caution">
    <text evidence="2">The sequence shown here is derived from an EMBL/GenBank/DDBJ whole genome shotgun (WGS) entry which is preliminary data.</text>
</comment>
<feature type="compositionally biased region" description="Basic and acidic residues" evidence="1">
    <location>
        <begin position="64"/>
        <end position="73"/>
    </location>
</feature>
<protein>
    <submittedName>
        <fullName evidence="2">ATP-dependent DNA helicase Q-like SIM-like</fullName>
    </submittedName>
</protein>